<dbReference type="RefSeq" id="WP_076503745.1">
    <property type="nucleotide sequence ID" value="NZ_FTNY01000001.1"/>
</dbReference>
<accession>A0A1N7HSQ9</accession>
<dbReference type="Proteomes" id="UP000186373">
    <property type="component" value="Unassembled WGS sequence"/>
</dbReference>
<evidence type="ECO:0000313" key="2">
    <source>
        <dbReference type="Proteomes" id="UP000186373"/>
    </source>
</evidence>
<dbReference type="AlphaFoldDB" id="A0A1N7HSQ9"/>
<dbReference type="EMBL" id="FTNY01000001">
    <property type="protein sequence ID" value="SIS27863.1"/>
    <property type="molecule type" value="Genomic_DNA"/>
</dbReference>
<reference evidence="2" key="1">
    <citation type="submission" date="2017-01" db="EMBL/GenBank/DDBJ databases">
        <authorList>
            <person name="Varghese N."/>
            <person name="Submissions S."/>
        </authorList>
    </citation>
    <scope>NUCLEOTIDE SEQUENCE [LARGE SCALE GENOMIC DNA]</scope>
    <source>
        <strain evidence="2">DSM 17126</strain>
    </source>
</reference>
<gene>
    <name evidence="1" type="ORF">SAMN05421639_1019</name>
</gene>
<evidence type="ECO:0000313" key="1">
    <source>
        <dbReference type="EMBL" id="SIS27863.1"/>
    </source>
</evidence>
<protein>
    <submittedName>
        <fullName evidence="1">Uncharacterized protein</fullName>
    </submittedName>
</protein>
<dbReference type="OrthoDB" id="1264964at2"/>
<keyword evidence="2" id="KW-1185">Reference proteome</keyword>
<sequence>MKLMATVREEIHPGDKSIIVEFHSDENKKHYELHCTFNPYEKGICKWDTWEFKTRLQSEIFTDPKTDHKSYFTHLFCDEATEVHSPYIKQKKSAFI</sequence>
<organism evidence="1 2">
    <name type="scientific">Chryseobacterium shigense</name>
    <dbReference type="NCBI Taxonomy" id="297244"/>
    <lineage>
        <taxon>Bacteria</taxon>
        <taxon>Pseudomonadati</taxon>
        <taxon>Bacteroidota</taxon>
        <taxon>Flavobacteriia</taxon>
        <taxon>Flavobacteriales</taxon>
        <taxon>Weeksellaceae</taxon>
        <taxon>Chryseobacterium group</taxon>
        <taxon>Chryseobacterium</taxon>
    </lineage>
</organism>
<proteinExistence type="predicted"/>
<name>A0A1N7HSQ9_9FLAO</name>